<dbReference type="Proteomes" id="UP000633943">
    <property type="component" value="Unassembled WGS sequence"/>
</dbReference>
<reference evidence="1 2" key="1">
    <citation type="submission" date="2019-12" db="EMBL/GenBank/DDBJ databases">
        <title>Comparative genomics gives insights into the taxonomy of the Azoarcus-Aromatoleum group and reveals separate origins of nif in the plant-associated Azoarcus and non-plant-associated Aromatoleum sub-groups.</title>
        <authorList>
            <person name="Lafos M."/>
            <person name="Maluk M."/>
            <person name="Batista M."/>
            <person name="Junghare M."/>
            <person name="Carmona M."/>
            <person name="Faoro H."/>
            <person name="Cruz L.M."/>
            <person name="Battistoni F."/>
            <person name="De Souza E."/>
            <person name="Pedrosa F."/>
            <person name="Chen W.-M."/>
            <person name="Poole P.S."/>
            <person name="Dixon R.A."/>
            <person name="James E.K."/>
        </authorList>
    </citation>
    <scope>NUCLEOTIDE SEQUENCE [LARGE SCALE GENOMIC DNA]</scope>
    <source>
        <strain evidence="1 2">PbN1</strain>
    </source>
</reference>
<dbReference type="InterPro" id="IPR026331">
    <property type="entry name" value="PFL_4710"/>
</dbReference>
<dbReference type="EMBL" id="WTVP01000031">
    <property type="protein sequence ID" value="NMG16252.1"/>
    <property type="molecule type" value="Genomic_DNA"/>
</dbReference>
<evidence type="ECO:0000313" key="1">
    <source>
        <dbReference type="EMBL" id="NMG16252.1"/>
    </source>
</evidence>
<organism evidence="1 2">
    <name type="scientific">Aromatoleum bremense</name>
    <dbReference type="NCBI Taxonomy" id="76115"/>
    <lineage>
        <taxon>Bacteria</taxon>
        <taxon>Pseudomonadati</taxon>
        <taxon>Pseudomonadota</taxon>
        <taxon>Betaproteobacteria</taxon>
        <taxon>Rhodocyclales</taxon>
        <taxon>Rhodocyclaceae</taxon>
        <taxon>Aromatoleum</taxon>
    </lineage>
</organism>
<comment type="caution">
    <text evidence="1">The sequence shown here is derived from an EMBL/GenBank/DDBJ whole genome shotgun (WGS) entry which is preliminary data.</text>
</comment>
<evidence type="ECO:0000313" key="2">
    <source>
        <dbReference type="Proteomes" id="UP000633943"/>
    </source>
</evidence>
<dbReference type="InterPro" id="IPR009649">
    <property type="entry name" value="TraU"/>
</dbReference>
<dbReference type="Pfam" id="PF06834">
    <property type="entry name" value="TraU"/>
    <property type="match status" value="1"/>
</dbReference>
<dbReference type="NCBIfam" id="TIGR03756">
    <property type="entry name" value="conj_TIGR03756"/>
    <property type="match status" value="1"/>
</dbReference>
<gene>
    <name evidence="1" type="ORF">GPA24_11995</name>
</gene>
<protein>
    <submittedName>
        <fullName evidence="1">TIGR03756 family integrating conjugative element protein</fullName>
    </submittedName>
</protein>
<keyword evidence="2" id="KW-1185">Reference proteome</keyword>
<sequence>MTFHRCPPTPALRALLGTAVLAHMPLSAAMEVTTTAALLAQAIASYPVCAFWHISGICFWLFCTPFGCDIKASTRFSHFAPELVVSTYHDVATHPWPEIGVPLAAATSGTLGALLGKTLSDSAGTRSRADRTDKNRRFRDADAIGHPATHIGPCLTAVSPFVPYFMSTLDALVWRSYLPAELLFPASWIPGMREVGLWPANTWGNVYPRIGEVVQQHEVKGAAVLSQRIADFVTRPGQPHVYAYVSSGALAVRGNQLVWDPPPATEMNPMGGLWQMNVAIPTNCLVFGLNDTASPLSYGDAMTTNSGSYAFTLWRPYACCGIRGVFIGDIQFGLW</sequence>
<dbReference type="RefSeq" id="WP_169202839.1">
    <property type="nucleotide sequence ID" value="NZ_CP059467.1"/>
</dbReference>
<accession>A0ABX1NX42</accession>
<name>A0ABX1NX42_9RHOO</name>
<proteinExistence type="predicted"/>